<accession>A0A1H9U109</accession>
<dbReference type="EMBL" id="FOGO01000007">
    <property type="protein sequence ID" value="SES02847.1"/>
    <property type="molecule type" value="Genomic_DNA"/>
</dbReference>
<keyword evidence="4" id="KW-1185">Reference proteome</keyword>
<dbReference type="Proteomes" id="UP000182841">
    <property type="component" value="Unassembled WGS sequence"/>
</dbReference>
<dbReference type="PANTHER" id="PTHR30137">
    <property type="entry name" value="LUCIFERASE-LIKE MONOOXYGENASE"/>
    <property type="match status" value="1"/>
</dbReference>
<dbReference type="GO" id="GO:0016705">
    <property type="term" value="F:oxidoreductase activity, acting on paired donors, with incorporation or reduction of molecular oxygen"/>
    <property type="evidence" value="ECO:0007669"/>
    <property type="project" value="InterPro"/>
</dbReference>
<dbReference type="InterPro" id="IPR019949">
    <property type="entry name" value="CmoO-like"/>
</dbReference>
<evidence type="ECO:0000313" key="4">
    <source>
        <dbReference type="Proteomes" id="UP000182841"/>
    </source>
</evidence>
<dbReference type="Pfam" id="PF00296">
    <property type="entry name" value="Bac_luciferase"/>
    <property type="match status" value="1"/>
</dbReference>
<dbReference type="Gene3D" id="3.20.20.30">
    <property type="entry name" value="Luciferase-like domain"/>
    <property type="match status" value="1"/>
</dbReference>
<gene>
    <name evidence="3" type="ORF">SAMN05421870_107178</name>
</gene>
<evidence type="ECO:0000313" key="3">
    <source>
        <dbReference type="EMBL" id="SES02847.1"/>
    </source>
</evidence>
<name>A0A1H9U109_9ACTN</name>
<dbReference type="InterPro" id="IPR050766">
    <property type="entry name" value="Bact_Lucif_Oxidored"/>
</dbReference>
<dbReference type="STRING" id="943816.AN217_17175"/>
<dbReference type="InterPro" id="IPR011251">
    <property type="entry name" value="Luciferase-like_dom"/>
</dbReference>
<organism evidence="3 4">
    <name type="scientific">Streptomyces qinglanensis</name>
    <dbReference type="NCBI Taxonomy" id="943816"/>
    <lineage>
        <taxon>Bacteria</taxon>
        <taxon>Bacillati</taxon>
        <taxon>Actinomycetota</taxon>
        <taxon>Actinomycetes</taxon>
        <taxon>Kitasatosporales</taxon>
        <taxon>Streptomycetaceae</taxon>
        <taxon>Streptomyces</taxon>
    </lineage>
</organism>
<dbReference type="PANTHER" id="PTHR30137:SF6">
    <property type="entry name" value="LUCIFERASE-LIKE MONOOXYGENASE"/>
    <property type="match status" value="1"/>
</dbReference>
<dbReference type="AlphaFoldDB" id="A0A1H9U109"/>
<protein>
    <submittedName>
        <fullName evidence="3">Luciferase family oxidoreductase, group 1</fullName>
    </submittedName>
</protein>
<comment type="similarity">
    <text evidence="1">To bacterial alkanal monooxygenase alpha and beta chains.</text>
</comment>
<evidence type="ECO:0000256" key="1">
    <source>
        <dbReference type="ARBA" id="ARBA00007789"/>
    </source>
</evidence>
<reference evidence="4" key="1">
    <citation type="submission" date="2016-10" db="EMBL/GenBank/DDBJ databases">
        <authorList>
            <person name="Varghese N."/>
            <person name="Submissions S."/>
        </authorList>
    </citation>
    <scope>NUCLEOTIDE SEQUENCE [LARGE SCALE GENOMIC DNA]</scope>
    <source>
        <strain evidence="4">CGMCC 4.6825</strain>
    </source>
</reference>
<dbReference type="NCBIfam" id="TIGR03558">
    <property type="entry name" value="oxido_grp_1"/>
    <property type="match status" value="1"/>
</dbReference>
<dbReference type="InterPro" id="IPR036661">
    <property type="entry name" value="Luciferase-like_sf"/>
</dbReference>
<proteinExistence type="predicted"/>
<feature type="domain" description="Luciferase-like" evidence="2">
    <location>
        <begin position="31"/>
        <end position="327"/>
    </location>
</feature>
<evidence type="ECO:0000259" key="2">
    <source>
        <dbReference type="Pfam" id="PF00296"/>
    </source>
</evidence>
<sequence length="365" mass="38124">MPPTGVVPEVTPSPRIPVPLSVLDRSLTREGEHPGRALRETVRFARQAEALGFLRFWVSEHHAVPGIAGSAPTVLAAAVASATSRIRVGTGGVMLPNHQPLVVAEQFGVLESLHPGRIDMGLGRSVGFTDGVRKALRVGKDAAEDFGAQISELLGYFEGTGPVRARPAEGLRVPPFVLAVGSGAAVAAEHGLPLVIGASRDEQRTREAIRAYRAAFRPRTGPAVPGTEASGPVRAGAAPYVVVAVNAAAADTRAEAEELQVPEAWSTALSRTRGTFTPLVPPQDVLGRTMGPKERAAFDEARQTQLRGTPGEVAGALAGLVERTGADELLLTLNTYAPDDRLRSYRHLADAAGLGRGLPGSAAVS</sequence>
<dbReference type="GO" id="GO:0005829">
    <property type="term" value="C:cytosol"/>
    <property type="evidence" value="ECO:0007669"/>
    <property type="project" value="TreeGrafter"/>
</dbReference>
<dbReference type="SUPFAM" id="SSF51679">
    <property type="entry name" value="Bacterial luciferase-like"/>
    <property type="match status" value="1"/>
</dbReference>